<dbReference type="EMBL" id="GG662718">
    <property type="protein sequence ID" value="EAR94084.2"/>
    <property type="molecule type" value="Genomic_DNA"/>
</dbReference>
<keyword evidence="5" id="KW-1185">Reference proteome</keyword>
<keyword evidence="3" id="KW-0472">Membrane</keyword>
<dbReference type="RefSeq" id="XP_001014329.2">
    <property type="nucleotide sequence ID" value="XM_001014329.2"/>
</dbReference>
<keyword evidence="3" id="KW-1133">Transmembrane helix</keyword>
<gene>
    <name evidence="4" type="ORF">TTHERM_00230950</name>
</gene>
<protein>
    <submittedName>
        <fullName evidence="4">Transmembrane protein, putative</fullName>
    </submittedName>
</protein>
<evidence type="ECO:0000313" key="5">
    <source>
        <dbReference type="Proteomes" id="UP000009168"/>
    </source>
</evidence>
<dbReference type="HOGENOM" id="CLU_867370_0_0_1"/>
<evidence type="ECO:0000256" key="2">
    <source>
        <dbReference type="SAM" id="MobiDB-lite"/>
    </source>
</evidence>
<feature type="transmembrane region" description="Helical" evidence="3">
    <location>
        <begin position="96"/>
        <end position="115"/>
    </location>
</feature>
<feature type="region of interest" description="Disordered" evidence="2">
    <location>
        <begin position="279"/>
        <end position="301"/>
    </location>
</feature>
<keyword evidence="1" id="KW-0175">Coiled coil</keyword>
<accession>Q23BN4</accession>
<feature type="coiled-coil region" evidence="1">
    <location>
        <begin position="158"/>
        <end position="218"/>
    </location>
</feature>
<dbReference type="InParanoid" id="Q23BN4"/>
<evidence type="ECO:0000256" key="1">
    <source>
        <dbReference type="SAM" id="Coils"/>
    </source>
</evidence>
<feature type="compositionally biased region" description="Polar residues" evidence="2">
    <location>
        <begin position="279"/>
        <end position="292"/>
    </location>
</feature>
<proteinExistence type="predicted"/>
<reference evidence="5" key="1">
    <citation type="journal article" date="2006" name="PLoS Biol.">
        <title>Macronuclear genome sequence of the ciliate Tetrahymena thermophila, a model eukaryote.</title>
        <authorList>
            <person name="Eisen J.A."/>
            <person name="Coyne R.S."/>
            <person name="Wu M."/>
            <person name="Wu D."/>
            <person name="Thiagarajan M."/>
            <person name="Wortman J.R."/>
            <person name="Badger J.H."/>
            <person name="Ren Q."/>
            <person name="Amedeo P."/>
            <person name="Jones K.M."/>
            <person name="Tallon L.J."/>
            <person name="Delcher A.L."/>
            <person name="Salzberg S.L."/>
            <person name="Silva J.C."/>
            <person name="Haas B.J."/>
            <person name="Majoros W.H."/>
            <person name="Farzad M."/>
            <person name="Carlton J.M."/>
            <person name="Smith R.K. Jr."/>
            <person name="Garg J."/>
            <person name="Pearlman R.E."/>
            <person name="Karrer K.M."/>
            <person name="Sun L."/>
            <person name="Manning G."/>
            <person name="Elde N.C."/>
            <person name="Turkewitz A.P."/>
            <person name="Asai D.J."/>
            <person name="Wilkes D.E."/>
            <person name="Wang Y."/>
            <person name="Cai H."/>
            <person name="Collins K."/>
            <person name="Stewart B.A."/>
            <person name="Lee S.R."/>
            <person name="Wilamowska K."/>
            <person name="Weinberg Z."/>
            <person name="Ruzzo W.L."/>
            <person name="Wloga D."/>
            <person name="Gaertig J."/>
            <person name="Frankel J."/>
            <person name="Tsao C.-C."/>
            <person name="Gorovsky M.A."/>
            <person name="Keeling P.J."/>
            <person name="Waller R.F."/>
            <person name="Patron N.J."/>
            <person name="Cherry J.M."/>
            <person name="Stover N.A."/>
            <person name="Krieger C.J."/>
            <person name="del Toro C."/>
            <person name="Ryder H.F."/>
            <person name="Williamson S.C."/>
            <person name="Barbeau R.A."/>
            <person name="Hamilton E.P."/>
            <person name="Orias E."/>
        </authorList>
    </citation>
    <scope>NUCLEOTIDE SEQUENCE [LARGE SCALE GENOMIC DNA]</scope>
    <source>
        <strain evidence="5">SB210</strain>
    </source>
</reference>
<dbReference type="Proteomes" id="UP000009168">
    <property type="component" value="Unassembled WGS sequence"/>
</dbReference>
<organism evidence="4 5">
    <name type="scientific">Tetrahymena thermophila (strain SB210)</name>
    <dbReference type="NCBI Taxonomy" id="312017"/>
    <lineage>
        <taxon>Eukaryota</taxon>
        <taxon>Sar</taxon>
        <taxon>Alveolata</taxon>
        <taxon>Ciliophora</taxon>
        <taxon>Intramacronucleata</taxon>
        <taxon>Oligohymenophorea</taxon>
        <taxon>Hymenostomatida</taxon>
        <taxon>Tetrahymenina</taxon>
        <taxon>Tetrahymenidae</taxon>
        <taxon>Tetrahymena</taxon>
    </lineage>
</organism>
<evidence type="ECO:0000313" key="4">
    <source>
        <dbReference type="EMBL" id="EAR94084.2"/>
    </source>
</evidence>
<sequence>MLNDSMFFFQFNNSNSNKNFNMTCIQNINNKWQTNQCQSKKNKLSNSYSCVCQNQSPTTLIEQLDDVLLQNQNLNTAFGSQGWFNLTNFKEPYKYIAFWLLAITALLQLILWYFGRKLDQKSLQKEIFSMTPETQLPIIQKQSIDQINLTPSNRFEQKMQKSKNIQRYEKNNDFSQQKQPKSKKISLIQMQKIDNSPLDKQKIEQKETDIKIKSLERESMPFTCKIQSNNENLNKREIIHKMRYFQADLIPSTNQKVGFKEKIEEFQLLDIDQAPTYSSSEKGFVNQQNGTPLKNEDQNKNSNEIEIVNQNPQGKKAYFNNFQQKNFLNYLDH</sequence>
<dbReference type="GeneID" id="7841931"/>
<keyword evidence="3 4" id="KW-0812">Transmembrane</keyword>
<name>Q23BN4_TETTS</name>
<evidence type="ECO:0000256" key="3">
    <source>
        <dbReference type="SAM" id="Phobius"/>
    </source>
</evidence>
<dbReference type="AlphaFoldDB" id="Q23BN4"/>
<dbReference type="KEGG" id="tet:TTHERM_00230950"/>